<evidence type="ECO:0000259" key="3">
    <source>
        <dbReference type="PROSITE" id="PS50089"/>
    </source>
</evidence>
<dbReference type="AlphaFoldDB" id="A0A8S0Q9Y7"/>
<dbReference type="GO" id="GO:0016829">
    <property type="term" value="F:lyase activity"/>
    <property type="evidence" value="ECO:0007669"/>
    <property type="project" value="UniProtKB-KW"/>
</dbReference>
<keyword evidence="1" id="KW-0862">Zinc</keyword>
<comment type="caution">
    <text evidence="4">The sequence shown here is derived from an EMBL/GenBank/DDBJ whole genome shotgun (WGS) entry which is preliminary data.</text>
</comment>
<keyword evidence="1" id="KW-0863">Zinc-finger</keyword>
<gene>
    <name evidence="4" type="ORF">OLEA9_A111740</name>
</gene>
<proteinExistence type="predicted"/>
<dbReference type="EMBL" id="CACTIH010001807">
    <property type="protein sequence ID" value="CAA2963069.1"/>
    <property type="molecule type" value="Genomic_DNA"/>
</dbReference>
<accession>A0A8S0Q9Y7</accession>
<dbReference type="PROSITE" id="PS50089">
    <property type="entry name" value="ZF_RING_2"/>
    <property type="match status" value="1"/>
</dbReference>
<protein>
    <submittedName>
        <fullName evidence="4">Mandelonitrile lyase, related</fullName>
    </submittedName>
</protein>
<dbReference type="PANTHER" id="PTHR31150:SF23">
    <property type="entry name" value="MANDELONITRILE LYASE-RELATED"/>
    <property type="match status" value="1"/>
</dbReference>
<dbReference type="Proteomes" id="UP000594638">
    <property type="component" value="Unassembled WGS sequence"/>
</dbReference>
<dbReference type="PANTHER" id="PTHR31150">
    <property type="entry name" value="EXPRESSED PROTEIN"/>
    <property type="match status" value="1"/>
</dbReference>
<dbReference type="InterPro" id="IPR013083">
    <property type="entry name" value="Znf_RING/FYVE/PHD"/>
</dbReference>
<dbReference type="GO" id="GO:0008270">
    <property type="term" value="F:zinc ion binding"/>
    <property type="evidence" value="ECO:0007669"/>
    <property type="project" value="UniProtKB-KW"/>
</dbReference>
<dbReference type="Gramene" id="OE9A111740T1">
    <property type="protein sequence ID" value="OE9A111740C1"/>
    <property type="gene ID" value="OE9A111740"/>
</dbReference>
<evidence type="ECO:0000256" key="1">
    <source>
        <dbReference type="PROSITE-ProRule" id="PRU00175"/>
    </source>
</evidence>
<keyword evidence="5" id="KW-1185">Reference proteome</keyword>
<name>A0A8S0Q9Y7_OLEEU</name>
<evidence type="ECO:0000256" key="2">
    <source>
        <dbReference type="SAM" id="MobiDB-lite"/>
    </source>
</evidence>
<dbReference type="Gene3D" id="3.30.40.10">
    <property type="entry name" value="Zinc/RING finger domain, C3HC4 (zinc finger)"/>
    <property type="match status" value="1"/>
</dbReference>
<keyword evidence="4" id="KW-0456">Lyase</keyword>
<evidence type="ECO:0000313" key="5">
    <source>
        <dbReference type="Proteomes" id="UP000594638"/>
    </source>
</evidence>
<dbReference type="OrthoDB" id="416496at2759"/>
<sequence>MDLMQPAGSGLWGHTNPTGELIQVFHHHPPDGISDSNLKGYHLVLMMVFNFMGLLHQQTAEKVVIGGEVIIMLITNIWYLMELAHISVVRPISFLNSSRLSRQYRKSGPTTMVIQEEGTSTGRDFGGSTSSRSDSSDYDSIAKSHSSHHNFSRRRCFMSKAIHPLSFPSETPTRPTDDTAVRLPEFDAINLQKDKSHLSSASSSLDLSDILGPLESDLSCTSCNPPDNFRCGLCERFLSQISPWSSRWIVRSVDMPVAAVLSCRHVFHAECLEQTAPKVPKSDPPCPNCFKFE</sequence>
<organism evidence="4 5">
    <name type="scientific">Olea europaea subsp. europaea</name>
    <dbReference type="NCBI Taxonomy" id="158383"/>
    <lineage>
        <taxon>Eukaryota</taxon>
        <taxon>Viridiplantae</taxon>
        <taxon>Streptophyta</taxon>
        <taxon>Embryophyta</taxon>
        <taxon>Tracheophyta</taxon>
        <taxon>Spermatophyta</taxon>
        <taxon>Magnoliopsida</taxon>
        <taxon>eudicotyledons</taxon>
        <taxon>Gunneridae</taxon>
        <taxon>Pentapetalae</taxon>
        <taxon>asterids</taxon>
        <taxon>lamiids</taxon>
        <taxon>Lamiales</taxon>
        <taxon>Oleaceae</taxon>
        <taxon>Oleeae</taxon>
        <taxon>Olea</taxon>
    </lineage>
</organism>
<feature type="domain" description="RING-type" evidence="3">
    <location>
        <begin position="231"/>
        <end position="289"/>
    </location>
</feature>
<feature type="compositionally biased region" description="Low complexity" evidence="2">
    <location>
        <begin position="118"/>
        <end position="133"/>
    </location>
</feature>
<reference evidence="4 5" key="1">
    <citation type="submission" date="2019-12" db="EMBL/GenBank/DDBJ databases">
        <authorList>
            <person name="Alioto T."/>
            <person name="Alioto T."/>
            <person name="Gomez Garrido J."/>
        </authorList>
    </citation>
    <scope>NUCLEOTIDE SEQUENCE [LARGE SCALE GENOMIC DNA]</scope>
</reference>
<evidence type="ECO:0000313" key="4">
    <source>
        <dbReference type="EMBL" id="CAA2963069.1"/>
    </source>
</evidence>
<feature type="region of interest" description="Disordered" evidence="2">
    <location>
        <begin position="106"/>
        <end position="139"/>
    </location>
</feature>
<dbReference type="InterPro" id="IPR001841">
    <property type="entry name" value="Znf_RING"/>
</dbReference>
<dbReference type="SUPFAM" id="SSF57850">
    <property type="entry name" value="RING/U-box"/>
    <property type="match status" value="1"/>
</dbReference>
<keyword evidence="1" id="KW-0479">Metal-binding</keyword>